<dbReference type="PROSITE" id="PS50044">
    <property type="entry name" value="SIGMA54_3"/>
    <property type="match status" value="1"/>
</dbReference>
<dbReference type="PANTHER" id="PTHR32248">
    <property type="entry name" value="RNA POLYMERASE SIGMA-54 FACTOR"/>
    <property type="match status" value="1"/>
</dbReference>
<dbReference type="GO" id="GO:0003677">
    <property type="term" value="F:DNA binding"/>
    <property type="evidence" value="ECO:0007669"/>
    <property type="project" value="UniProtKB-KW"/>
</dbReference>
<evidence type="ECO:0000256" key="4">
    <source>
        <dbReference type="ARBA" id="ARBA00022695"/>
    </source>
</evidence>
<dbReference type="Proteomes" id="UP000230719">
    <property type="component" value="Unassembled WGS sequence"/>
</dbReference>
<reference evidence="11 12" key="1">
    <citation type="submission" date="2017-08" db="EMBL/GenBank/DDBJ databases">
        <title>Analysis of Fusobacterium persistence and antibiotic response in human colorectal.</title>
        <authorList>
            <person name="Bullman S."/>
        </authorList>
    </citation>
    <scope>NUCLEOTIDE SEQUENCE [LARGE SCALE GENOMIC DNA]</scope>
    <source>
        <strain evidence="11 12">P2_CP</strain>
    </source>
</reference>
<keyword evidence="4" id="KW-0548">Nucleotidyltransferase</keyword>
<comment type="caution">
    <text evidence="11">The sequence shown here is derived from an EMBL/GenBank/DDBJ whole genome shotgun (WGS) entry which is preliminary data.</text>
</comment>
<keyword evidence="3" id="KW-0808">Transferase</keyword>
<dbReference type="RefSeq" id="WP_158410460.1">
    <property type="nucleotide sequence ID" value="NZ_CP056023.1"/>
</dbReference>
<gene>
    <name evidence="11" type="primary">rpoN</name>
    <name evidence="11" type="ORF">CI114_00225</name>
</gene>
<dbReference type="NCBIfam" id="TIGR02395">
    <property type="entry name" value="rpoN_sigma"/>
    <property type="match status" value="1"/>
</dbReference>
<sequence>MDNKLDIVEKQKLTQSLKLSQMMKLSINILKMSVIDLNNFIEKEVSKDLGISVELNYSNQENYDNEKEVEINYLTDEKNFFQILEEQLSYFKIETKIKEICIFIINNLNKKGYLELSKIEIKDILEVSDKELEEAFDIIHNLEPYGVGAYSLEECLKIQLKAKMIIDKRLFLFIDNYLYLLVDKKYNLIKEKLNINDDILFSYIDIIKSLNPIPSRGYSVGKVKKIVPDILVEIKEDEVFYEINRASIPQINVKDKVNNKYYKKINEIVSCIEKRFETLDKIIKIIISKQKKFFTSQGKKINTLKISDIANELNLSSSTVSRAVKEKYIKTDFGIISLRKLFNLDSAVFLHQQKILEYIENENKENPFSDQDIVNLLEKEGIKIARRTVTKYREKLGYKSSHKRKKY</sequence>
<accession>A0A2G9FIK3</accession>
<dbReference type="Gene3D" id="1.10.10.60">
    <property type="entry name" value="Homeodomain-like"/>
    <property type="match status" value="1"/>
</dbReference>
<name>A0A2G9FIK3_9FUSO</name>
<organism evidence="11 12">
    <name type="scientific">Fusobacterium animalis</name>
    <dbReference type="NCBI Taxonomy" id="76859"/>
    <lineage>
        <taxon>Bacteria</taxon>
        <taxon>Fusobacteriati</taxon>
        <taxon>Fusobacteriota</taxon>
        <taxon>Fusobacteriia</taxon>
        <taxon>Fusobacteriales</taxon>
        <taxon>Fusobacteriaceae</taxon>
        <taxon>Fusobacterium</taxon>
    </lineage>
</organism>
<proteinExistence type="inferred from homology"/>
<evidence type="ECO:0000256" key="3">
    <source>
        <dbReference type="ARBA" id="ARBA00022679"/>
    </source>
</evidence>
<comment type="similarity">
    <text evidence="1">Belongs to the sigma-54 factor family.</text>
</comment>
<dbReference type="GO" id="GO:0001216">
    <property type="term" value="F:DNA-binding transcription activator activity"/>
    <property type="evidence" value="ECO:0007669"/>
    <property type="project" value="InterPro"/>
</dbReference>
<evidence type="ECO:0000256" key="1">
    <source>
        <dbReference type="ARBA" id="ARBA00008798"/>
    </source>
</evidence>
<dbReference type="GO" id="GO:0006352">
    <property type="term" value="P:DNA-templated transcription initiation"/>
    <property type="evidence" value="ECO:0007669"/>
    <property type="project" value="InterPro"/>
</dbReference>
<dbReference type="InterPro" id="IPR038709">
    <property type="entry name" value="RpoN_core-bd_sf"/>
</dbReference>
<feature type="domain" description="RNA polymerase sigma factor 54 DNA-binding" evidence="9">
    <location>
        <begin position="258"/>
        <end position="406"/>
    </location>
</feature>
<evidence type="ECO:0000256" key="2">
    <source>
        <dbReference type="ARBA" id="ARBA00022478"/>
    </source>
</evidence>
<dbReference type="GO" id="GO:0016779">
    <property type="term" value="F:nucleotidyltransferase activity"/>
    <property type="evidence" value="ECO:0007669"/>
    <property type="project" value="UniProtKB-KW"/>
</dbReference>
<dbReference type="Pfam" id="PF04552">
    <property type="entry name" value="Sigma54_DBD"/>
    <property type="match status" value="1"/>
</dbReference>
<dbReference type="PROSITE" id="PS00718">
    <property type="entry name" value="SIGMA54_2"/>
    <property type="match status" value="1"/>
</dbReference>
<dbReference type="PRINTS" id="PR00045">
    <property type="entry name" value="SIGMA54FCT"/>
</dbReference>
<protein>
    <submittedName>
        <fullName evidence="11">RNA polymerase sigma-54 factor</fullName>
    </submittedName>
</protein>
<dbReference type="Gene3D" id="1.10.10.1330">
    <property type="entry name" value="RNA polymerase sigma-54 factor, core-binding domain"/>
    <property type="match status" value="1"/>
</dbReference>
<evidence type="ECO:0000256" key="5">
    <source>
        <dbReference type="ARBA" id="ARBA00023015"/>
    </source>
</evidence>
<keyword evidence="8" id="KW-0804">Transcription</keyword>
<keyword evidence="6" id="KW-0731">Sigma factor</keyword>
<evidence type="ECO:0000256" key="8">
    <source>
        <dbReference type="ARBA" id="ARBA00023163"/>
    </source>
</evidence>
<dbReference type="GO" id="GO:0016987">
    <property type="term" value="F:sigma factor activity"/>
    <property type="evidence" value="ECO:0007669"/>
    <property type="project" value="UniProtKB-KW"/>
</dbReference>
<dbReference type="InterPro" id="IPR007634">
    <property type="entry name" value="RNA_pol_sigma_54_DNA-bd"/>
</dbReference>
<dbReference type="Pfam" id="PF04963">
    <property type="entry name" value="Sigma54_CBD"/>
    <property type="match status" value="1"/>
</dbReference>
<feature type="domain" description="RNA polymerase sigma factor 54 core-binding" evidence="10">
    <location>
        <begin position="73"/>
        <end position="255"/>
    </location>
</feature>
<dbReference type="InterPro" id="IPR007046">
    <property type="entry name" value="RNA_pol_sigma_54_core-bd"/>
</dbReference>
<evidence type="ECO:0000313" key="11">
    <source>
        <dbReference type="EMBL" id="PIM93680.1"/>
    </source>
</evidence>
<evidence type="ECO:0000313" key="12">
    <source>
        <dbReference type="Proteomes" id="UP000230719"/>
    </source>
</evidence>
<dbReference type="EMBL" id="NPND01000001">
    <property type="protein sequence ID" value="PIM93680.1"/>
    <property type="molecule type" value="Genomic_DNA"/>
</dbReference>
<dbReference type="Pfam" id="PF00309">
    <property type="entry name" value="Sigma54_AID"/>
    <property type="match status" value="1"/>
</dbReference>
<dbReference type="AlphaFoldDB" id="A0A2G9FIK3"/>
<keyword evidence="2" id="KW-0240">DNA-directed RNA polymerase</keyword>
<evidence type="ECO:0000259" key="9">
    <source>
        <dbReference type="Pfam" id="PF04552"/>
    </source>
</evidence>
<evidence type="ECO:0000259" key="10">
    <source>
        <dbReference type="Pfam" id="PF04963"/>
    </source>
</evidence>
<evidence type="ECO:0000256" key="6">
    <source>
        <dbReference type="ARBA" id="ARBA00023082"/>
    </source>
</evidence>
<evidence type="ECO:0000256" key="7">
    <source>
        <dbReference type="ARBA" id="ARBA00023125"/>
    </source>
</evidence>
<keyword evidence="5" id="KW-0805">Transcription regulation</keyword>
<dbReference type="GO" id="GO:0000428">
    <property type="term" value="C:DNA-directed RNA polymerase complex"/>
    <property type="evidence" value="ECO:0007669"/>
    <property type="project" value="UniProtKB-KW"/>
</dbReference>
<keyword evidence="7" id="KW-0238">DNA-binding</keyword>
<dbReference type="PANTHER" id="PTHR32248:SF4">
    <property type="entry name" value="RNA POLYMERASE SIGMA-54 FACTOR"/>
    <property type="match status" value="1"/>
</dbReference>
<dbReference type="InterPro" id="IPR000394">
    <property type="entry name" value="RNA_pol_sigma_54"/>
</dbReference>
<dbReference type="PIRSF" id="PIRSF000774">
    <property type="entry name" value="RpoN"/>
    <property type="match status" value="1"/>
</dbReference>